<dbReference type="EMBL" id="JOJP01000001">
    <property type="protein sequence ID" value="KEI72896.1"/>
    <property type="molecule type" value="Genomic_DNA"/>
</dbReference>
<dbReference type="RefSeq" id="WP_020581586.1">
    <property type="nucleotide sequence ID" value="NZ_JOJP01000001.1"/>
</dbReference>
<dbReference type="GO" id="GO:0016491">
    <property type="term" value="F:oxidoreductase activity"/>
    <property type="evidence" value="ECO:0007669"/>
    <property type="project" value="UniProtKB-KW"/>
</dbReference>
<gene>
    <name evidence="3" type="ORF">GV64_21145</name>
</gene>
<dbReference type="Proteomes" id="UP000027997">
    <property type="component" value="Unassembled WGS sequence"/>
</dbReference>
<name>A0A081KFH0_9GAMM</name>
<evidence type="ECO:0000313" key="3">
    <source>
        <dbReference type="EMBL" id="KEI72896.1"/>
    </source>
</evidence>
<keyword evidence="1" id="KW-0560">Oxidoreductase</keyword>
<protein>
    <recommendedName>
        <fullName evidence="2">FAD dependent oxidoreductase domain-containing protein</fullName>
    </recommendedName>
</protein>
<evidence type="ECO:0000256" key="1">
    <source>
        <dbReference type="ARBA" id="ARBA00023002"/>
    </source>
</evidence>
<dbReference type="SUPFAM" id="SSF51905">
    <property type="entry name" value="FAD/NAD(P)-binding domain"/>
    <property type="match status" value="1"/>
</dbReference>
<sequence length="413" mass="45565">MAGKSAVVLGAGMVGVCSALHLQKTGYQVTLVDRKAPGMETSYGNAGLINRGSVFPLSLSDITHHLSGALLKNHPNVHVHLSQLPHYWRWLYYLLVRNSQSSYEASVKGLDSLFQYAVAEHRKLLDMSGCRELLLEKGWLRLYREEASFQAVQYQRDYYDRLGIRYDIFDPEGISELEPAITSGFRKGVLIRDTASFEDLSEVINDYVTAFQSSGGQFFQASAQTITREGDNFLIETHGENIRSRIVVLALGPWSGELCEKLGYRFPMAAERGYHQHFQPSDAFQLSRPIHDVEGGYVMSPMKSGLRLTTGIELSARDAPPVSKQLYQASHNARDVFSLGNPVGEVWIGSRPSMPDGLPVIGEAPRHPGLWFAFGHGHAGVGMGAITGRLIAELISGGKPVIDVSPFSPARFK</sequence>
<dbReference type="InterPro" id="IPR036188">
    <property type="entry name" value="FAD/NAD-bd_sf"/>
</dbReference>
<dbReference type="Pfam" id="PF01266">
    <property type="entry name" value="DAO"/>
    <property type="match status" value="1"/>
</dbReference>
<dbReference type="Gene3D" id="3.50.50.60">
    <property type="entry name" value="FAD/NAD(P)-binding domain"/>
    <property type="match status" value="2"/>
</dbReference>
<dbReference type="Gene3D" id="3.30.9.10">
    <property type="entry name" value="D-Amino Acid Oxidase, subunit A, domain 2"/>
    <property type="match status" value="1"/>
</dbReference>
<comment type="caution">
    <text evidence="3">The sequence shown here is derived from an EMBL/GenBank/DDBJ whole genome shotgun (WGS) entry which is preliminary data.</text>
</comment>
<dbReference type="eggNOG" id="COG0665">
    <property type="taxonomic scope" value="Bacteria"/>
</dbReference>
<dbReference type="PANTHER" id="PTHR13847">
    <property type="entry name" value="SARCOSINE DEHYDROGENASE-RELATED"/>
    <property type="match status" value="1"/>
</dbReference>
<dbReference type="InterPro" id="IPR006076">
    <property type="entry name" value="FAD-dep_OxRdtase"/>
</dbReference>
<dbReference type="PANTHER" id="PTHR13847:SF289">
    <property type="entry name" value="GLYCINE OXIDASE"/>
    <property type="match status" value="1"/>
</dbReference>
<evidence type="ECO:0000259" key="2">
    <source>
        <dbReference type="Pfam" id="PF01266"/>
    </source>
</evidence>
<accession>A0A081KFH0</accession>
<dbReference type="GO" id="GO:0005737">
    <property type="term" value="C:cytoplasm"/>
    <property type="evidence" value="ECO:0007669"/>
    <property type="project" value="TreeGrafter"/>
</dbReference>
<reference evidence="3 4" key="1">
    <citation type="submission" date="2014-06" db="EMBL/GenBank/DDBJ databases">
        <title>Whole Genome Sequences of Three Symbiotic Endozoicomonas Bacteria.</title>
        <authorList>
            <person name="Neave M.J."/>
            <person name="Apprill A."/>
            <person name="Voolstra C.R."/>
        </authorList>
    </citation>
    <scope>NUCLEOTIDE SEQUENCE [LARGE SCALE GENOMIC DNA]</scope>
    <source>
        <strain evidence="3 4">DSM 22380</strain>
    </source>
</reference>
<feature type="domain" description="FAD dependent oxidoreductase" evidence="2">
    <location>
        <begin position="6"/>
        <end position="394"/>
    </location>
</feature>
<dbReference type="STRING" id="305900.GV64_21145"/>
<dbReference type="AlphaFoldDB" id="A0A081KFH0"/>
<evidence type="ECO:0000313" key="4">
    <source>
        <dbReference type="Proteomes" id="UP000027997"/>
    </source>
</evidence>
<proteinExistence type="predicted"/>
<keyword evidence="4" id="KW-1185">Reference proteome</keyword>
<organism evidence="3 4">
    <name type="scientific">Endozoicomonas elysicola</name>
    <dbReference type="NCBI Taxonomy" id="305900"/>
    <lineage>
        <taxon>Bacteria</taxon>
        <taxon>Pseudomonadati</taxon>
        <taxon>Pseudomonadota</taxon>
        <taxon>Gammaproteobacteria</taxon>
        <taxon>Oceanospirillales</taxon>
        <taxon>Endozoicomonadaceae</taxon>
        <taxon>Endozoicomonas</taxon>
    </lineage>
</organism>